<evidence type="ECO:0000256" key="1">
    <source>
        <dbReference type="SAM" id="MobiDB-lite"/>
    </source>
</evidence>
<accession>A0A9N9SXI0</accession>
<dbReference type="EMBL" id="OU898279">
    <property type="protein sequence ID" value="CAG9833996.1"/>
    <property type="molecule type" value="Genomic_DNA"/>
</dbReference>
<sequence>MVTSSLKAAGLRLLGPGDLFVWSTTTIAEIAKCHFHTQTVKRWEEGQGCRLARVTLRNLEKLTSKKYLGITRKNLHLTGREFGFIITDVRHVNDDDDDGYYLGSNDEFDFGEEEYLEVEEETDSNPPVDDHEESQSPSIIYSMSEDEYDYNVELDDPDESRSPSMYTMSDDDYYDYDVVLGEPVASRSPSVFTMSEDDDCDVPSDCFSYGSEEILHTEEIPHTKEDSSPKVAESNSSIEPTDC</sequence>
<evidence type="ECO:0000313" key="3">
    <source>
        <dbReference type="Proteomes" id="UP001153709"/>
    </source>
</evidence>
<gene>
    <name evidence="2" type="ORF">DIABBA_LOCUS7350</name>
</gene>
<dbReference type="AlphaFoldDB" id="A0A9N9SXI0"/>
<dbReference type="Proteomes" id="UP001153709">
    <property type="component" value="Chromosome 4"/>
</dbReference>
<name>A0A9N9SXI0_DIABA</name>
<organism evidence="2 3">
    <name type="scientific">Diabrotica balteata</name>
    <name type="common">Banded cucumber beetle</name>
    <dbReference type="NCBI Taxonomy" id="107213"/>
    <lineage>
        <taxon>Eukaryota</taxon>
        <taxon>Metazoa</taxon>
        <taxon>Ecdysozoa</taxon>
        <taxon>Arthropoda</taxon>
        <taxon>Hexapoda</taxon>
        <taxon>Insecta</taxon>
        <taxon>Pterygota</taxon>
        <taxon>Neoptera</taxon>
        <taxon>Endopterygota</taxon>
        <taxon>Coleoptera</taxon>
        <taxon>Polyphaga</taxon>
        <taxon>Cucujiformia</taxon>
        <taxon>Chrysomeloidea</taxon>
        <taxon>Chrysomelidae</taxon>
        <taxon>Galerucinae</taxon>
        <taxon>Diabroticina</taxon>
        <taxon>Diabroticites</taxon>
        <taxon>Diabrotica</taxon>
    </lineage>
</organism>
<protein>
    <submittedName>
        <fullName evidence="2">Uncharacterized protein</fullName>
    </submittedName>
</protein>
<feature type="region of interest" description="Disordered" evidence="1">
    <location>
        <begin position="215"/>
        <end position="243"/>
    </location>
</feature>
<feature type="compositionally biased region" description="Basic and acidic residues" evidence="1">
    <location>
        <begin position="215"/>
        <end position="228"/>
    </location>
</feature>
<dbReference type="OrthoDB" id="10576621at2759"/>
<evidence type="ECO:0000313" key="2">
    <source>
        <dbReference type="EMBL" id="CAG9833996.1"/>
    </source>
</evidence>
<feature type="compositionally biased region" description="Polar residues" evidence="1">
    <location>
        <begin position="233"/>
        <end position="243"/>
    </location>
</feature>
<reference evidence="2" key="1">
    <citation type="submission" date="2022-01" db="EMBL/GenBank/DDBJ databases">
        <authorList>
            <person name="King R."/>
        </authorList>
    </citation>
    <scope>NUCLEOTIDE SEQUENCE</scope>
</reference>
<proteinExistence type="predicted"/>
<keyword evidence="3" id="KW-1185">Reference proteome</keyword>
<feature type="region of interest" description="Disordered" evidence="1">
    <location>
        <begin position="117"/>
        <end position="136"/>
    </location>
</feature>